<dbReference type="InterPro" id="IPR005025">
    <property type="entry name" value="FMN_Rdtase-like_dom"/>
</dbReference>
<evidence type="ECO:0000313" key="7">
    <source>
        <dbReference type="Proteomes" id="UP001180737"/>
    </source>
</evidence>
<keyword evidence="1" id="KW-0285">Flavoprotein</keyword>
<evidence type="ECO:0000256" key="2">
    <source>
        <dbReference type="ARBA" id="ARBA00022643"/>
    </source>
</evidence>
<dbReference type="Pfam" id="PF03358">
    <property type="entry name" value="FMN_red"/>
    <property type="match status" value="1"/>
</dbReference>
<feature type="compositionally biased region" description="Basic residues" evidence="4">
    <location>
        <begin position="14"/>
        <end position="27"/>
    </location>
</feature>
<evidence type="ECO:0000256" key="4">
    <source>
        <dbReference type="SAM" id="MobiDB-lite"/>
    </source>
</evidence>
<dbReference type="InterPro" id="IPR029039">
    <property type="entry name" value="Flavoprotein-like_sf"/>
</dbReference>
<dbReference type="PANTHER" id="PTHR43408:SF2">
    <property type="entry name" value="FMN REDUCTASE (NADPH)"/>
    <property type="match status" value="1"/>
</dbReference>
<protein>
    <submittedName>
        <fullName evidence="6">NAD(P)H-dependent oxidoreductase</fullName>
    </submittedName>
</protein>
<dbReference type="PANTHER" id="PTHR43408">
    <property type="entry name" value="FMN REDUCTASE (NADPH)"/>
    <property type="match status" value="1"/>
</dbReference>
<name>A0ABU2Z1I3_9ACTN</name>
<evidence type="ECO:0000256" key="3">
    <source>
        <dbReference type="ARBA" id="ARBA00023002"/>
    </source>
</evidence>
<dbReference type="EMBL" id="JAVRFJ010000020">
    <property type="protein sequence ID" value="MDT0570316.1"/>
    <property type="molecule type" value="Genomic_DNA"/>
</dbReference>
<dbReference type="Gene3D" id="3.40.50.360">
    <property type="match status" value="1"/>
</dbReference>
<organism evidence="6 7">
    <name type="scientific">Streptomyces gottesmaniae</name>
    <dbReference type="NCBI Taxonomy" id="3075518"/>
    <lineage>
        <taxon>Bacteria</taxon>
        <taxon>Bacillati</taxon>
        <taxon>Actinomycetota</taxon>
        <taxon>Actinomycetes</taxon>
        <taxon>Kitasatosporales</taxon>
        <taxon>Streptomycetaceae</taxon>
        <taxon>Streptomyces</taxon>
    </lineage>
</organism>
<feature type="domain" description="NADPH-dependent FMN reductase-like" evidence="5">
    <location>
        <begin position="70"/>
        <end position="216"/>
    </location>
</feature>
<gene>
    <name evidence="6" type="ORF">RM704_23050</name>
</gene>
<sequence>MEFGQCRGTGLRAAGRRRRPRIPRTGHGHPLPRATSSSALPGDDTTARPQRGSHEHDAGTSTAAWSPVSLAVLCAGVGHGRSTRLPADWVAEAVRRSLAAGGARAEVKVLELHRPAADLARYSAQGRAGLGLREAIAAVMAADGLVVATPVLAASPSEVFDSFFAVLGDEALSGMPVLLTLDSGSRRQPSGLAQMMRRRLTDVRADPVLTVVVAGPADWQATALSDAGAAARLHRPNRRRTRRGDALAPAVTDTTCFEFEVDVPSSTVASNSKQN</sequence>
<keyword evidence="2" id="KW-0288">FMN</keyword>
<accession>A0ABU2Z1I3</accession>
<reference evidence="6" key="1">
    <citation type="submission" date="2024-05" db="EMBL/GenBank/DDBJ databases">
        <title>30 novel species of actinomycetes from the DSMZ collection.</title>
        <authorList>
            <person name="Nouioui I."/>
        </authorList>
    </citation>
    <scope>NUCLEOTIDE SEQUENCE</scope>
    <source>
        <strain evidence="6">DSM 3412</strain>
    </source>
</reference>
<keyword evidence="7" id="KW-1185">Reference proteome</keyword>
<evidence type="ECO:0000259" key="5">
    <source>
        <dbReference type="Pfam" id="PF03358"/>
    </source>
</evidence>
<keyword evidence="3" id="KW-0560">Oxidoreductase</keyword>
<feature type="region of interest" description="Disordered" evidence="4">
    <location>
        <begin position="1"/>
        <end position="61"/>
    </location>
</feature>
<dbReference type="RefSeq" id="WP_078937325.1">
    <property type="nucleotide sequence ID" value="NZ_JAVRFJ010000020.1"/>
</dbReference>
<dbReference type="InterPro" id="IPR051814">
    <property type="entry name" value="NAD(P)H-dep_FMN_reductase"/>
</dbReference>
<dbReference type="Proteomes" id="UP001180737">
    <property type="component" value="Unassembled WGS sequence"/>
</dbReference>
<dbReference type="SUPFAM" id="SSF52218">
    <property type="entry name" value="Flavoproteins"/>
    <property type="match status" value="1"/>
</dbReference>
<evidence type="ECO:0000313" key="6">
    <source>
        <dbReference type="EMBL" id="MDT0570316.1"/>
    </source>
</evidence>
<evidence type="ECO:0000256" key="1">
    <source>
        <dbReference type="ARBA" id="ARBA00022630"/>
    </source>
</evidence>
<proteinExistence type="predicted"/>
<comment type="caution">
    <text evidence="6">The sequence shown here is derived from an EMBL/GenBank/DDBJ whole genome shotgun (WGS) entry which is preliminary data.</text>
</comment>